<organism evidence="2 3">
    <name type="scientific">Pleurodeles waltl</name>
    <name type="common">Iberian ribbed newt</name>
    <dbReference type="NCBI Taxonomy" id="8319"/>
    <lineage>
        <taxon>Eukaryota</taxon>
        <taxon>Metazoa</taxon>
        <taxon>Chordata</taxon>
        <taxon>Craniata</taxon>
        <taxon>Vertebrata</taxon>
        <taxon>Euteleostomi</taxon>
        <taxon>Amphibia</taxon>
        <taxon>Batrachia</taxon>
        <taxon>Caudata</taxon>
        <taxon>Salamandroidea</taxon>
        <taxon>Salamandridae</taxon>
        <taxon>Pleurodelinae</taxon>
        <taxon>Pleurodeles</taxon>
    </lineage>
</organism>
<dbReference type="AlphaFoldDB" id="A0AAV7LPC6"/>
<feature type="region of interest" description="Disordered" evidence="1">
    <location>
        <begin position="170"/>
        <end position="208"/>
    </location>
</feature>
<evidence type="ECO:0000313" key="2">
    <source>
        <dbReference type="EMBL" id="KAJ1092254.1"/>
    </source>
</evidence>
<proteinExistence type="predicted"/>
<comment type="caution">
    <text evidence="2">The sequence shown here is derived from an EMBL/GenBank/DDBJ whole genome shotgun (WGS) entry which is preliminary data.</text>
</comment>
<accession>A0AAV7LPC6</accession>
<dbReference type="Proteomes" id="UP001066276">
    <property type="component" value="Chromosome 11"/>
</dbReference>
<sequence>MRITVERRLERQDAPVRRDWRLDFQHRRQLRRVHCFDWHVSLCGMHCSRYAQLRVSHFRHFHGVDNSSTETVLQPTAQTHELRTKRQHRMWSSAPRDSTESRDAEQESAQNLEQCSKRQHRITSCGRETAQNKEQFFKTQPRLVSCGPNTARNMEQSSKQQHIIRAVPESTDSRAVAQTQHRIRSSVPRDSTESEVLLETAQNQKTCS</sequence>
<gene>
    <name evidence="2" type="ORF">NDU88_005366</name>
</gene>
<protein>
    <submittedName>
        <fullName evidence="2">Uncharacterized protein</fullName>
    </submittedName>
</protein>
<evidence type="ECO:0000313" key="3">
    <source>
        <dbReference type="Proteomes" id="UP001066276"/>
    </source>
</evidence>
<evidence type="ECO:0000256" key="1">
    <source>
        <dbReference type="SAM" id="MobiDB-lite"/>
    </source>
</evidence>
<feature type="region of interest" description="Disordered" evidence="1">
    <location>
        <begin position="79"/>
        <end position="113"/>
    </location>
</feature>
<dbReference type="EMBL" id="JANPWB010000015">
    <property type="protein sequence ID" value="KAJ1092254.1"/>
    <property type="molecule type" value="Genomic_DNA"/>
</dbReference>
<keyword evidence="3" id="KW-1185">Reference proteome</keyword>
<name>A0AAV7LPC6_PLEWA</name>
<reference evidence="2" key="1">
    <citation type="journal article" date="2022" name="bioRxiv">
        <title>Sequencing and chromosome-scale assembly of the giantPleurodeles waltlgenome.</title>
        <authorList>
            <person name="Brown T."/>
            <person name="Elewa A."/>
            <person name="Iarovenko S."/>
            <person name="Subramanian E."/>
            <person name="Araus A.J."/>
            <person name="Petzold A."/>
            <person name="Susuki M."/>
            <person name="Suzuki K.-i.T."/>
            <person name="Hayashi T."/>
            <person name="Toyoda A."/>
            <person name="Oliveira C."/>
            <person name="Osipova E."/>
            <person name="Leigh N.D."/>
            <person name="Simon A."/>
            <person name="Yun M.H."/>
        </authorList>
    </citation>
    <scope>NUCLEOTIDE SEQUENCE</scope>
    <source>
        <strain evidence="2">20211129_DDA</strain>
        <tissue evidence="2">Liver</tissue>
    </source>
</reference>